<protein>
    <submittedName>
        <fullName evidence="1">Uncharacterized protein</fullName>
    </submittedName>
</protein>
<reference evidence="1 2" key="1">
    <citation type="submission" date="2017-03" db="EMBL/GenBank/DDBJ databases">
        <authorList>
            <person name="Afonso C.L."/>
            <person name="Miller P.J."/>
            <person name="Scott M.A."/>
            <person name="Spackman E."/>
            <person name="Goraichik I."/>
            <person name="Dimitrov K.M."/>
            <person name="Suarez D.L."/>
            <person name="Swayne D.E."/>
        </authorList>
    </citation>
    <scope>NUCLEOTIDE SEQUENCE [LARGE SCALE GENOMIC DNA]</scope>
    <source>
        <strain evidence="1">PRJEB14757</strain>
    </source>
</reference>
<dbReference type="Proteomes" id="UP000191931">
    <property type="component" value="Unassembled WGS sequence"/>
</dbReference>
<proteinExistence type="predicted"/>
<keyword evidence="2" id="KW-1185">Reference proteome</keyword>
<dbReference type="AlphaFoldDB" id="A0A1W1H517"/>
<sequence>MNIDELKKCKSRNDIRMDELLSIANFFIDMIVPEQASERVSKKLK</sequence>
<dbReference type="RefSeq" id="WP_186441240.1">
    <property type="nucleotide sequence ID" value="NZ_LT828545.1"/>
</dbReference>
<name>A0A1W1H517_9BACT</name>
<gene>
    <name evidence="1" type="ORF">MTBBW1_1040026</name>
</gene>
<evidence type="ECO:0000313" key="1">
    <source>
        <dbReference type="EMBL" id="SLM27569.1"/>
    </source>
</evidence>
<dbReference type="EMBL" id="FWEV01000007">
    <property type="protein sequence ID" value="SLM27569.1"/>
    <property type="molecule type" value="Genomic_DNA"/>
</dbReference>
<organism evidence="1 2">
    <name type="scientific">Desulfamplus magnetovallimortis</name>
    <dbReference type="NCBI Taxonomy" id="1246637"/>
    <lineage>
        <taxon>Bacteria</taxon>
        <taxon>Pseudomonadati</taxon>
        <taxon>Thermodesulfobacteriota</taxon>
        <taxon>Desulfobacteria</taxon>
        <taxon>Desulfobacterales</taxon>
        <taxon>Desulfobacteraceae</taxon>
        <taxon>Desulfamplus</taxon>
    </lineage>
</organism>
<accession>A0A1W1H517</accession>
<evidence type="ECO:0000313" key="2">
    <source>
        <dbReference type="Proteomes" id="UP000191931"/>
    </source>
</evidence>